<protein>
    <submittedName>
        <fullName evidence="7">Acyl-ACP--UDP-N-acetylglucosamine O-acyltransferase</fullName>
    </submittedName>
</protein>
<dbReference type="SUPFAM" id="SSF51161">
    <property type="entry name" value="Trimeric LpxA-like enzymes"/>
    <property type="match status" value="1"/>
</dbReference>
<sequence>MNSVHPTAQIIGNVSLGSGNTIGPLAVIIGPVTIGNGNWVGTGCVIGAPPEVRSWAHPADALAPGSGNGIHIGNNNVIREYAQIHQGWHDQTRIGNDVFVMNQSYIAHDCTLEDGATLASSVLLAGHVRIGAGANLGLGTCVHQRRYVGAGAMIGMGSVVTRNVPPFAKAYGNPAKVASANRVGMERAGIPVPTITAVESAYGTTLNEALEDLDGLEGFEEALAAWRIHAQS</sequence>
<dbReference type="Pfam" id="PF00132">
    <property type="entry name" value="Hexapep"/>
    <property type="match status" value="1"/>
</dbReference>
<dbReference type="AlphaFoldDB" id="A0A4R8ZL92"/>
<accession>A0A4R8ZL92</accession>
<keyword evidence="5 7" id="KW-0012">Acyltransferase</keyword>
<organism evidence="7 8">
    <name type="scientific">Cryobacterium lyxosi</name>
    <dbReference type="NCBI Taxonomy" id="1259228"/>
    <lineage>
        <taxon>Bacteria</taxon>
        <taxon>Bacillati</taxon>
        <taxon>Actinomycetota</taxon>
        <taxon>Actinomycetes</taxon>
        <taxon>Micrococcales</taxon>
        <taxon>Microbacteriaceae</taxon>
        <taxon>Cryobacterium</taxon>
    </lineage>
</organism>
<feature type="domain" description="UDP N-acetylglucosamine O-acyltransferase C-terminal" evidence="6">
    <location>
        <begin position="164"/>
        <end position="211"/>
    </location>
</feature>
<evidence type="ECO:0000256" key="4">
    <source>
        <dbReference type="ARBA" id="ARBA00023098"/>
    </source>
</evidence>
<dbReference type="InterPro" id="IPR010137">
    <property type="entry name" value="Lipid_A_LpxA"/>
</dbReference>
<dbReference type="GO" id="GO:0009245">
    <property type="term" value="P:lipid A biosynthetic process"/>
    <property type="evidence" value="ECO:0007669"/>
    <property type="project" value="UniProtKB-KW"/>
</dbReference>
<dbReference type="InterPro" id="IPR011004">
    <property type="entry name" value="Trimer_LpxA-like_sf"/>
</dbReference>
<keyword evidence="1" id="KW-0444">Lipid biosynthesis</keyword>
<evidence type="ECO:0000259" key="6">
    <source>
        <dbReference type="Pfam" id="PF13720"/>
    </source>
</evidence>
<keyword evidence="8" id="KW-1185">Reference proteome</keyword>
<dbReference type="Gene3D" id="2.160.10.10">
    <property type="entry name" value="Hexapeptide repeat proteins"/>
    <property type="match status" value="3"/>
</dbReference>
<dbReference type="InterPro" id="IPR001451">
    <property type="entry name" value="Hexapep"/>
</dbReference>
<dbReference type="EMBL" id="SOGT01000001">
    <property type="protein sequence ID" value="TFD29209.1"/>
    <property type="molecule type" value="Genomic_DNA"/>
</dbReference>
<evidence type="ECO:0000313" key="7">
    <source>
        <dbReference type="EMBL" id="TFD29209.1"/>
    </source>
</evidence>
<evidence type="ECO:0000256" key="2">
    <source>
        <dbReference type="ARBA" id="ARBA00022556"/>
    </source>
</evidence>
<dbReference type="GO" id="GO:0016020">
    <property type="term" value="C:membrane"/>
    <property type="evidence" value="ECO:0007669"/>
    <property type="project" value="GOC"/>
</dbReference>
<dbReference type="Pfam" id="PF13720">
    <property type="entry name" value="Acetyltransf_11"/>
    <property type="match status" value="1"/>
</dbReference>
<dbReference type="InterPro" id="IPR029098">
    <property type="entry name" value="Acetyltransf_C"/>
</dbReference>
<comment type="caution">
    <text evidence="7">The sequence shown here is derived from an EMBL/GenBank/DDBJ whole genome shotgun (WGS) entry which is preliminary data.</text>
</comment>
<dbReference type="OrthoDB" id="2643438at2"/>
<evidence type="ECO:0000313" key="8">
    <source>
        <dbReference type="Proteomes" id="UP000298424"/>
    </source>
</evidence>
<dbReference type="GO" id="GO:0008780">
    <property type="term" value="F:acyl-[acyl-carrier-protein]-UDP-N-acetylglucosamine O-acyltransferase activity"/>
    <property type="evidence" value="ECO:0007669"/>
    <property type="project" value="InterPro"/>
</dbReference>
<dbReference type="PANTHER" id="PTHR43480">
    <property type="entry name" value="ACYL-[ACYL-CARRIER-PROTEIN]--UDP-N-ACETYLGLUCOSAMINE O-ACYLTRANSFERASE"/>
    <property type="match status" value="1"/>
</dbReference>
<keyword evidence="2" id="KW-0441">Lipid A biosynthesis</keyword>
<dbReference type="PANTHER" id="PTHR43480:SF1">
    <property type="entry name" value="ACYL-[ACYL-CARRIER-PROTEIN]--UDP-N-ACETYLGLUCOSAMINE O-ACYLTRANSFERASE, MITOCHONDRIAL-RELATED"/>
    <property type="match status" value="1"/>
</dbReference>
<evidence type="ECO:0000256" key="5">
    <source>
        <dbReference type="ARBA" id="ARBA00023315"/>
    </source>
</evidence>
<dbReference type="Proteomes" id="UP000298424">
    <property type="component" value="Unassembled WGS sequence"/>
</dbReference>
<evidence type="ECO:0000256" key="1">
    <source>
        <dbReference type="ARBA" id="ARBA00022516"/>
    </source>
</evidence>
<dbReference type="RefSeq" id="WP_134571215.1">
    <property type="nucleotide sequence ID" value="NZ_SOGT01000001.1"/>
</dbReference>
<keyword evidence="3 7" id="KW-0808">Transferase</keyword>
<name>A0A4R8ZL92_9MICO</name>
<reference evidence="7 8" key="1">
    <citation type="submission" date="2019-03" db="EMBL/GenBank/DDBJ databases">
        <title>Genomics of glacier-inhabiting Cryobacterium strains.</title>
        <authorList>
            <person name="Liu Q."/>
            <person name="Xin Y.-H."/>
        </authorList>
    </citation>
    <scope>NUCLEOTIDE SEQUENCE [LARGE SCALE GENOMIC DNA]</scope>
    <source>
        <strain evidence="7 8">TMT1-1</strain>
    </source>
</reference>
<evidence type="ECO:0000256" key="3">
    <source>
        <dbReference type="ARBA" id="ARBA00022679"/>
    </source>
</evidence>
<keyword evidence="4" id="KW-0443">Lipid metabolism</keyword>
<proteinExistence type="predicted"/>
<gene>
    <name evidence="7" type="ORF">E3T27_00305</name>
</gene>